<sequence length="160" mass="17753">MSSHGHKGRRQIETESPNAGFQIAPMIDVVFVIMLFFMVMANSVKVEYELKTALPGIAQTTNEEVVMPDEITIEVSEDDLVTMNEEVYDADLPPDQAKKLPTLTDSLTRLKKDADDRGSKVLVTLVTEEQAKYGRIIDVMNALAKAKISNVTFTVGSEEF</sequence>
<evidence type="ECO:0000256" key="7">
    <source>
        <dbReference type="RuleBase" id="RU003879"/>
    </source>
</evidence>
<dbReference type="AlphaFoldDB" id="A0A366HVT9"/>
<dbReference type="OrthoDB" id="192673at2"/>
<evidence type="ECO:0000256" key="8">
    <source>
        <dbReference type="SAM" id="Phobius"/>
    </source>
</evidence>
<feature type="transmembrane region" description="Helical" evidence="8">
    <location>
        <begin position="20"/>
        <end position="41"/>
    </location>
</feature>
<dbReference type="RefSeq" id="WP_113956527.1">
    <property type="nucleotide sequence ID" value="NZ_QNRR01000001.1"/>
</dbReference>
<dbReference type="EMBL" id="QNRR01000001">
    <property type="protein sequence ID" value="RBP47605.1"/>
    <property type="molecule type" value="Genomic_DNA"/>
</dbReference>
<protein>
    <submittedName>
        <fullName evidence="9">Biopolymer transport protein ExbD</fullName>
    </submittedName>
</protein>
<keyword evidence="5 8" id="KW-1133">Transmembrane helix</keyword>
<evidence type="ECO:0000256" key="6">
    <source>
        <dbReference type="ARBA" id="ARBA00023136"/>
    </source>
</evidence>
<organism evidence="9 10">
    <name type="scientific">Roseimicrobium gellanilyticum</name>
    <dbReference type="NCBI Taxonomy" id="748857"/>
    <lineage>
        <taxon>Bacteria</taxon>
        <taxon>Pseudomonadati</taxon>
        <taxon>Verrucomicrobiota</taxon>
        <taxon>Verrucomicrobiia</taxon>
        <taxon>Verrucomicrobiales</taxon>
        <taxon>Verrucomicrobiaceae</taxon>
        <taxon>Roseimicrobium</taxon>
    </lineage>
</organism>
<evidence type="ECO:0000256" key="4">
    <source>
        <dbReference type="ARBA" id="ARBA00022692"/>
    </source>
</evidence>
<evidence type="ECO:0000256" key="2">
    <source>
        <dbReference type="ARBA" id="ARBA00005811"/>
    </source>
</evidence>
<keyword evidence="6 8" id="KW-0472">Membrane</keyword>
<evidence type="ECO:0000313" key="10">
    <source>
        <dbReference type="Proteomes" id="UP000253426"/>
    </source>
</evidence>
<evidence type="ECO:0000256" key="5">
    <source>
        <dbReference type="ARBA" id="ARBA00022989"/>
    </source>
</evidence>
<comment type="similarity">
    <text evidence="2 7">Belongs to the ExbD/TolR family.</text>
</comment>
<comment type="subcellular location">
    <subcellularLocation>
        <location evidence="1">Cell membrane</location>
        <topology evidence="1">Single-pass membrane protein</topology>
    </subcellularLocation>
    <subcellularLocation>
        <location evidence="7">Cell membrane</location>
        <topology evidence="7">Single-pass type II membrane protein</topology>
    </subcellularLocation>
</comment>
<dbReference type="GO" id="GO:0022857">
    <property type="term" value="F:transmembrane transporter activity"/>
    <property type="evidence" value="ECO:0007669"/>
    <property type="project" value="InterPro"/>
</dbReference>
<dbReference type="GO" id="GO:0005886">
    <property type="term" value="C:plasma membrane"/>
    <property type="evidence" value="ECO:0007669"/>
    <property type="project" value="UniProtKB-SubCell"/>
</dbReference>
<evidence type="ECO:0000256" key="3">
    <source>
        <dbReference type="ARBA" id="ARBA00022475"/>
    </source>
</evidence>
<keyword evidence="7" id="KW-0813">Transport</keyword>
<comment type="caution">
    <text evidence="9">The sequence shown here is derived from an EMBL/GenBank/DDBJ whole genome shotgun (WGS) entry which is preliminary data.</text>
</comment>
<dbReference type="GO" id="GO:0015031">
    <property type="term" value="P:protein transport"/>
    <property type="evidence" value="ECO:0007669"/>
    <property type="project" value="UniProtKB-KW"/>
</dbReference>
<evidence type="ECO:0000313" key="9">
    <source>
        <dbReference type="EMBL" id="RBP47605.1"/>
    </source>
</evidence>
<reference evidence="9 10" key="1">
    <citation type="submission" date="2018-06" db="EMBL/GenBank/DDBJ databases">
        <title>Genomic Encyclopedia of Type Strains, Phase IV (KMG-IV): sequencing the most valuable type-strain genomes for metagenomic binning, comparative biology and taxonomic classification.</title>
        <authorList>
            <person name="Goeker M."/>
        </authorList>
    </citation>
    <scope>NUCLEOTIDE SEQUENCE [LARGE SCALE GENOMIC DNA]</scope>
    <source>
        <strain evidence="9 10">DSM 25532</strain>
    </source>
</reference>
<evidence type="ECO:0000256" key="1">
    <source>
        <dbReference type="ARBA" id="ARBA00004162"/>
    </source>
</evidence>
<dbReference type="PANTHER" id="PTHR30558">
    <property type="entry name" value="EXBD MEMBRANE COMPONENT OF PMF-DRIVEN MACROMOLECULE IMPORT SYSTEM"/>
    <property type="match status" value="1"/>
</dbReference>
<gene>
    <name evidence="9" type="ORF">DES53_101402</name>
</gene>
<dbReference type="InterPro" id="IPR003400">
    <property type="entry name" value="ExbD"/>
</dbReference>
<keyword evidence="3" id="KW-1003">Cell membrane</keyword>
<keyword evidence="10" id="KW-1185">Reference proteome</keyword>
<keyword evidence="4 7" id="KW-0812">Transmembrane</keyword>
<proteinExistence type="inferred from homology"/>
<dbReference type="Pfam" id="PF02472">
    <property type="entry name" value="ExbD"/>
    <property type="match status" value="1"/>
</dbReference>
<keyword evidence="7" id="KW-0653">Protein transport</keyword>
<dbReference type="Proteomes" id="UP000253426">
    <property type="component" value="Unassembled WGS sequence"/>
</dbReference>
<name>A0A366HVT9_9BACT</name>
<accession>A0A366HVT9</accession>